<evidence type="ECO:0000256" key="6">
    <source>
        <dbReference type="ARBA" id="ARBA00022842"/>
    </source>
</evidence>
<accession>A0AAV7XPZ9</accession>
<evidence type="ECO:0000256" key="3">
    <source>
        <dbReference type="ARBA" id="ARBA00022723"/>
    </source>
</evidence>
<dbReference type="SMART" id="SM00479">
    <property type="entry name" value="EXOIII"/>
    <property type="match status" value="1"/>
</dbReference>
<dbReference type="InterPro" id="IPR040393">
    <property type="entry name" value="TREX1/2"/>
</dbReference>
<protein>
    <recommendedName>
        <fullName evidence="9">Exonuclease domain-containing protein</fullName>
    </recommendedName>
</protein>
<dbReference type="GO" id="GO:0008296">
    <property type="term" value="F:3'-5'-DNA exonuclease activity"/>
    <property type="evidence" value="ECO:0007669"/>
    <property type="project" value="TreeGrafter"/>
</dbReference>
<name>A0AAV7XPZ9_9NEOP</name>
<sequence>MLKGRNKKPGARLPVCLFRFSLHAVAVSRGLVCIGPHRLHGSILSDADGVFVRLWRFLNLGPADANMASMFVKVSNIPYGIDEKDLAISLHQCMDSQVKNKFLSCELDWQGESAVLEFEAGSLVNTWAALEKIIVDGKPLSVLNKDTALSDTPASSVTILKNGIAKCNVSGVQSISLPVKGIAKPLSIPEKGIVQAISSPTSGILRSLANSSLACVQVPTHNVGMPNSPTIHEEMDVDEGVGSEDSIPNGESREDKSLPKRSSVVPVTNYLVYFDLETTGVDLCTCEIVQIAASCEKKSYNVYMMPLHGIPPEASRVNGLKVVGGKLLKHGRPVTVTPHKEAWIGFVKYLKDMGNVTLVAHCGANFDFHLLAREVKKYGLMSELGQLVTGCVDSILIFRNKLPGRASYRQVDLARSYGISTDEAHDALGDVQILSKLFSKVGVAPEDIKSKCVSLKKYFL</sequence>
<organism evidence="10 11">
    <name type="scientific">Megalurothrips usitatus</name>
    <name type="common">bean blossom thrips</name>
    <dbReference type="NCBI Taxonomy" id="439358"/>
    <lineage>
        <taxon>Eukaryota</taxon>
        <taxon>Metazoa</taxon>
        <taxon>Ecdysozoa</taxon>
        <taxon>Arthropoda</taxon>
        <taxon>Hexapoda</taxon>
        <taxon>Insecta</taxon>
        <taxon>Pterygota</taxon>
        <taxon>Neoptera</taxon>
        <taxon>Paraneoptera</taxon>
        <taxon>Thysanoptera</taxon>
        <taxon>Terebrantia</taxon>
        <taxon>Thripoidea</taxon>
        <taxon>Thripidae</taxon>
        <taxon>Megalurothrips</taxon>
    </lineage>
</organism>
<keyword evidence="2" id="KW-0540">Nuclease</keyword>
<keyword evidence="4" id="KW-0378">Hydrolase</keyword>
<evidence type="ECO:0000256" key="5">
    <source>
        <dbReference type="ARBA" id="ARBA00022839"/>
    </source>
</evidence>
<comment type="cofactor">
    <cofactor evidence="1">
        <name>Mg(2+)</name>
        <dbReference type="ChEBI" id="CHEBI:18420"/>
    </cofactor>
</comment>
<keyword evidence="11" id="KW-1185">Reference proteome</keyword>
<proteinExistence type="inferred from homology"/>
<dbReference type="Gene3D" id="3.30.420.10">
    <property type="entry name" value="Ribonuclease H-like superfamily/Ribonuclease H"/>
    <property type="match status" value="1"/>
</dbReference>
<dbReference type="EMBL" id="JAPTSV010000005">
    <property type="protein sequence ID" value="KAJ1527397.1"/>
    <property type="molecule type" value="Genomic_DNA"/>
</dbReference>
<evidence type="ECO:0000256" key="2">
    <source>
        <dbReference type="ARBA" id="ARBA00022722"/>
    </source>
</evidence>
<evidence type="ECO:0000256" key="1">
    <source>
        <dbReference type="ARBA" id="ARBA00001946"/>
    </source>
</evidence>
<keyword evidence="3" id="KW-0479">Metal-binding</keyword>
<dbReference type="InterPro" id="IPR036397">
    <property type="entry name" value="RNaseH_sf"/>
</dbReference>
<dbReference type="InterPro" id="IPR054362">
    <property type="entry name" value="Exu_RNase_H-like"/>
</dbReference>
<dbReference type="Proteomes" id="UP001075354">
    <property type="component" value="Chromosome 5"/>
</dbReference>
<evidence type="ECO:0000256" key="7">
    <source>
        <dbReference type="ARBA" id="ARBA00025769"/>
    </source>
</evidence>
<evidence type="ECO:0000256" key="8">
    <source>
        <dbReference type="SAM" id="MobiDB-lite"/>
    </source>
</evidence>
<dbReference type="AlphaFoldDB" id="A0AAV7XPZ9"/>
<keyword evidence="5" id="KW-0269">Exonuclease</keyword>
<keyword evidence="6" id="KW-0460">Magnesium</keyword>
<dbReference type="PANTHER" id="PTHR13058:SF22">
    <property type="entry name" value="EXODEOXYRIBONUCLEASE III"/>
    <property type="match status" value="1"/>
</dbReference>
<evidence type="ECO:0000313" key="10">
    <source>
        <dbReference type="EMBL" id="KAJ1527397.1"/>
    </source>
</evidence>
<dbReference type="GO" id="GO:0046872">
    <property type="term" value="F:metal ion binding"/>
    <property type="evidence" value="ECO:0007669"/>
    <property type="project" value="UniProtKB-KW"/>
</dbReference>
<evidence type="ECO:0000256" key="4">
    <source>
        <dbReference type="ARBA" id="ARBA00022801"/>
    </source>
</evidence>
<dbReference type="InterPro" id="IPR013520">
    <property type="entry name" value="Ribonucl_H"/>
</dbReference>
<evidence type="ECO:0000259" key="9">
    <source>
        <dbReference type="SMART" id="SM00479"/>
    </source>
</evidence>
<dbReference type="PANTHER" id="PTHR13058">
    <property type="entry name" value="THREE PRIME REPAIR EXONUCLEASE 1, 2"/>
    <property type="match status" value="1"/>
</dbReference>
<gene>
    <name evidence="10" type="ORF">ONE63_007380</name>
</gene>
<dbReference type="GO" id="GO:0005737">
    <property type="term" value="C:cytoplasm"/>
    <property type="evidence" value="ECO:0007669"/>
    <property type="project" value="TreeGrafter"/>
</dbReference>
<comment type="similarity">
    <text evidence="7">Belongs to the exonuclease superfamily. TREX family.</text>
</comment>
<dbReference type="Pfam" id="PF22123">
    <property type="entry name" value="Exu_RNase_H_like"/>
    <property type="match status" value="1"/>
</dbReference>
<dbReference type="GO" id="GO:0003676">
    <property type="term" value="F:nucleic acid binding"/>
    <property type="evidence" value="ECO:0007669"/>
    <property type="project" value="InterPro"/>
</dbReference>
<dbReference type="SUPFAM" id="SSF53098">
    <property type="entry name" value="Ribonuclease H-like"/>
    <property type="match status" value="1"/>
</dbReference>
<feature type="domain" description="Exonuclease" evidence="9">
    <location>
        <begin position="270"/>
        <end position="447"/>
    </location>
</feature>
<evidence type="ECO:0000313" key="11">
    <source>
        <dbReference type="Proteomes" id="UP001075354"/>
    </source>
</evidence>
<reference evidence="10" key="1">
    <citation type="submission" date="2022-12" db="EMBL/GenBank/DDBJ databases">
        <title>Chromosome-level genome assembly of the bean flower thrips Megalurothrips usitatus.</title>
        <authorList>
            <person name="Ma L."/>
            <person name="Liu Q."/>
            <person name="Li H."/>
            <person name="Cai W."/>
        </authorList>
    </citation>
    <scope>NUCLEOTIDE SEQUENCE</scope>
    <source>
        <strain evidence="10">Cailab_2022a</strain>
    </source>
</reference>
<comment type="caution">
    <text evidence="10">The sequence shown here is derived from an EMBL/GenBank/DDBJ whole genome shotgun (WGS) entry which is preliminary data.</text>
</comment>
<dbReference type="InterPro" id="IPR012337">
    <property type="entry name" value="RNaseH-like_sf"/>
</dbReference>
<dbReference type="CDD" id="cd06127">
    <property type="entry name" value="DEDDh"/>
    <property type="match status" value="1"/>
</dbReference>
<feature type="region of interest" description="Disordered" evidence="8">
    <location>
        <begin position="238"/>
        <end position="260"/>
    </location>
</feature>
<dbReference type="GO" id="GO:0006308">
    <property type="term" value="P:DNA catabolic process"/>
    <property type="evidence" value="ECO:0007669"/>
    <property type="project" value="TreeGrafter"/>
</dbReference>